<dbReference type="EMBL" id="JBHUOX010000002">
    <property type="protein sequence ID" value="MFD2999585.1"/>
    <property type="molecule type" value="Genomic_DNA"/>
</dbReference>
<dbReference type="PRINTS" id="PR00080">
    <property type="entry name" value="SDRFAMILY"/>
</dbReference>
<reference evidence="6" key="1">
    <citation type="journal article" date="2019" name="Int. J. Syst. Evol. Microbiol.">
        <title>The Global Catalogue of Microorganisms (GCM) 10K type strain sequencing project: providing services to taxonomists for standard genome sequencing and annotation.</title>
        <authorList>
            <consortium name="The Broad Institute Genomics Platform"/>
            <consortium name="The Broad Institute Genome Sequencing Center for Infectious Disease"/>
            <person name="Wu L."/>
            <person name="Ma J."/>
        </authorList>
    </citation>
    <scope>NUCLEOTIDE SEQUENCE [LARGE SCALE GENOMIC DNA]</scope>
    <source>
        <strain evidence="6">KCTC 23984</strain>
    </source>
</reference>
<dbReference type="Proteomes" id="UP001597641">
    <property type="component" value="Unassembled WGS sequence"/>
</dbReference>
<dbReference type="PROSITE" id="PS00061">
    <property type="entry name" value="ADH_SHORT"/>
    <property type="match status" value="1"/>
</dbReference>
<name>A0ABW6BPD4_9BACT</name>
<comment type="similarity">
    <text evidence="1 3">Belongs to the short-chain dehydrogenases/reductases (SDR) family.</text>
</comment>
<keyword evidence="6" id="KW-1185">Reference proteome</keyword>
<accession>A0ABW6BPD4</accession>
<dbReference type="GO" id="GO:0016491">
    <property type="term" value="F:oxidoreductase activity"/>
    <property type="evidence" value="ECO:0007669"/>
    <property type="project" value="UniProtKB-KW"/>
</dbReference>
<dbReference type="InterPro" id="IPR020904">
    <property type="entry name" value="Sc_DH/Rdtase_CS"/>
</dbReference>
<evidence type="ECO:0000256" key="2">
    <source>
        <dbReference type="ARBA" id="ARBA00023002"/>
    </source>
</evidence>
<dbReference type="InterPro" id="IPR036291">
    <property type="entry name" value="NAD(P)-bd_dom_sf"/>
</dbReference>
<evidence type="ECO:0000256" key="3">
    <source>
        <dbReference type="RuleBase" id="RU000363"/>
    </source>
</evidence>
<protein>
    <submittedName>
        <fullName evidence="5">SDR family NAD(P)-dependent oxidoreductase</fullName>
        <ecNumber evidence="5">1.-.-.-</ecNumber>
    </submittedName>
</protein>
<dbReference type="InterPro" id="IPR002347">
    <property type="entry name" value="SDR_fam"/>
</dbReference>
<evidence type="ECO:0000256" key="1">
    <source>
        <dbReference type="ARBA" id="ARBA00006484"/>
    </source>
</evidence>
<dbReference type="Pfam" id="PF00106">
    <property type="entry name" value="adh_short"/>
    <property type="match status" value="1"/>
</dbReference>
<gene>
    <name evidence="5" type="ORF">ACFS7Z_04370</name>
</gene>
<dbReference type="PRINTS" id="PR00081">
    <property type="entry name" value="GDHRDH"/>
</dbReference>
<evidence type="ECO:0000313" key="5">
    <source>
        <dbReference type="EMBL" id="MFD2999585.1"/>
    </source>
</evidence>
<organism evidence="5 6">
    <name type="scientific">Pontibacter toksunensis</name>
    <dbReference type="NCBI Taxonomy" id="1332631"/>
    <lineage>
        <taxon>Bacteria</taxon>
        <taxon>Pseudomonadati</taxon>
        <taxon>Bacteroidota</taxon>
        <taxon>Cytophagia</taxon>
        <taxon>Cytophagales</taxon>
        <taxon>Hymenobacteraceae</taxon>
        <taxon>Pontibacter</taxon>
    </lineage>
</organism>
<evidence type="ECO:0000259" key="4">
    <source>
        <dbReference type="SMART" id="SM00822"/>
    </source>
</evidence>
<dbReference type="PANTHER" id="PTHR44196">
    <property type="entry name" value="DEHYDROGENASE/REDUCTASE SDR FAMILY MEMBER 7B"/>
    <property type="match status" value="1"/>
</dbReference>
<dbReference type="Gene3D" id="3.40.50.720">
    <property type="entry name" value="NAD(P)-binding Rossmann-like Domain"/>
    <property type="match status" value="1"/>
</dbReference>
<dbReference type="SUPFAM" id="SSF51735">
    <property type="entry name" value="NAD(P)-binding Rossmann-fold domains"/>
    <property type="match status" value="1"/>
</dbReference>
<dbReference type="EC" id="1.-.-.-" evidence="5"/>
<dbReference type="SMART" id="SM00822">
    <property type="entry name" value="PKS_KR"/>
    <property type="match status" value="1"/>
</dbReference>
<comment type="caution">
    <text evidence="5">The sequence shown here is derived from an EMBL/GenBank/DDBJ whole genome shotgun (WGS) entry which is preliminary data.</text>
</comment>
<keyword evidence="2 5" id="KW-0560">Oxidoreductase</keyword>
<dbReference type="RefSeq" id="WP_377481492.1">
    <property type="nucleotide sequence ID" value="NZ_JBHUOX010000002.1"/>
</dbReference>
<evidence type="ECO:0000313" key="6">
    <source>
        <dbReference type="Proteomes" id="UP001597641"/>
    </source>
</evidence>
<feature type="domain" description="Ketoreductase" evidence="4">
    <location>
        <begin position="37"/>
        <end position="226"/>
    </location>
</feature>
<sequence length="340" mass="36441">MKANDTKKLWWVAAGAGAIMAARAAIRNLGAYDFNHKVVLITGGSRGLGLVMARQLAEEGARLVLCARDEFELEDARMELAGNGADVLVQKCDVTVAQEVNDMVTNVQNEFGPIDVLINNAGIIHAGPVAEMNLQDFEEAINTHYWGPVHTIMAVLPSMKARGGGLILNVSSIGGKISVPHLVPYSASKFALTGLSEGLRAELKKYNINVTTATPGLIQTGSPRHAFVKGQHKQEYALFKIIDSSPLTSMSAEATAKKILDALRFGDAEVTTTLPAKLAALLHGLSPEFMTNVFGMVNKLLPGEGGIGNKRAKGYESETALSESFLTERTQEAAQRNNEL</sequence>
<dbReference type="InterPro" id="IPR057326">
    <property type="entry name" value="KR_dom"/>
</dbReference>
<proteinExistence type="inferred from homology"/>
<dbReference type="PANTHER" id="PTHR44196:SF1">
    <property type="entry name" value="DEHYDROGENASE_REDUCTASE SDR FAMILY MEMBER 7B"/>
    <property type="match status" value="1"/>
</dbReference>